<reference evidence="1" key="1">
    <citation type="submission" date="2018-05" db="EMBL/GenBank/DDBJ databases">
        <authorList>
            <person name="Lanie J.A."/>
            <person name="Ng W.-L."/>
            <person name="Kazmierczak K.M."/>
            <person name="Andrzejewski T.M."/>
            <person name="Davidsen T.M."/>
            <person name="Wayne K.J."/>
            <person name="Tettelin H."/>
            <person name="Glass J.I."/>
            <person name="Rusch D."/>
            <person name="Podicherti R."/>
            <person name="Tsui H.-C.T."/>
            <person name="Winkler M.E."/>
        </authorList>
    </citation>
    <scope>NUCLEOTIDE SEQUENCE</scope>
</reference>
<dbReference type="Gene3D" id="3.40.190.10">
    <property type="entry name" value="Periplasmic binding protein-like II"/>
    <property type="match status" value="1"/>
</dbReference>
<dbReference type="EMBL" id="UINC01056517">
    <property type="protein sequence ID" value="SVB76645.1"/>
    <property type="molecule type" value="Genomic_DNA"/>
</dbReference>
<sequence length="31" mass="3543">LKMFNKAIDEARADGSLAKHFSKWFGKDISM</sequence>
<feature type="non-terminal residue" evidence="1">
    <location>
        <position position="1"/>
    </location>
</feature>
<organism evidence="1">
    <name type="scientific">marine metagenome</name>
    <dbReference type="NCBI Taxonomy" id="408172"/>
    <lineage>
        <taxon>unclassified sequences</taxon>
        <taxon>metagenomes</taxon>
        <taxon>ecological metagenomes</taxon>
    </lineage>
</organism>
<proteinExistence type="predicted"/>
<evidence type="ECO:0008006" key="2">
    <source>
        <dbReference type="Google" id="ProtNLM"/>
    </source>
</evidence>
<gene>
    <name evidence="1" type="ORF">METZ01_LOCUS229499</name>
</gene>
<protein>
    <recommendedName>
        <fullName evidence="2">Solute-binding protein family 3/N-terminal domain-containing protein</fullName>
    </recommendedName>
</protein>
<dbReference type="AlphaFoldDB" id="A0A382GPC7"/>
<evidence type="ECO:0000313" key="1">
    <source>
        <dbReference type="EMBL" id="SVB76645.1"/>
    </source>
</evidence>
<accession>A0A382GPC7</accession>
<name>A0A382GPC7_9ZZZZ</name>
<dbReference type="SUPFAM" id="SSF53850">
    <property type="entry name" value="Periplasmic binding protein-like II"/>
    <property type="match status" value="1"/>
</dbReference>